<feature type="compositionally biased region" description="Low complexity" evidence="1">
    <location>
        <begin position="40"/>
        <end position="73"/>
    </location>
</feature>
<feature type="region of interest" description="Disordered" evidence="1">
    <location>
        <begin position="1"/>
        <end position="78"/>
    </location>
</feature>
<sequence>MNSNYNWSDNRVLGTGSSNPNNAPYRRTFPSPDMEDSPEMSSGGSSMAGMRSTPMAGTQGTTMMGTTSMMSEQGPPPATDRSYIPGYLAANIGKNVRAEFILGTGFYTDKTGILREVGTNYFVLEDYISHARIMCDLYSVKFVTTL</sequence>
<reference evidence="2 3" key="1">
    <citation type="submission" date="2016-10" db="EMBL/GenBank/DDBJ databases">
        <authorList>
            <person name="de Groot N.N."/>
        </authorList>
    </citation>
    <scope>NUCLEOTIDE SEQUENCE [LARGE SCALE GENOMIC DNA]</scope>
    <source>
        <strain evidence="2 3">CGMCC 1.5012</strain>
    </source>
</reference>
<evidence type="ECO:0000256" key="1">
    <source>
        <dbReference type="SAM" id="MobiDB-lite"/>
    </source>
</evidence>
<organism evidence="2 3">
    <name type="scientific">Acetanaerobacterium elongatum</name>
    <dbReference type="NCBI Taxonomy" id="258515"/>
    <lineage>
        <taxon>Bacteria</taxon>
        <taxon>Bacillati</taxon>
        <taxon>Bacillota</taxon>
        <taxon>Clostridia</taxon>
        <taxon>Eubacteriales</taxon>
        <taxon>Oscillospiraceae</taxon>
        <taxon>Acetanaerobacterium</taxon>
    </lineage>
</organism>
<dbReference type="Proteomes" id="UP000199182">
    <property type="component" value="Unassembled WGS sequence"/>
</dbReference>
<keyword evidence="3" id="KW-1185">Reference proteome</keyword>
<accession>A0A1H0DZ73</accession>
<name>A0A1H0DZ73_9FIRM</name>
<protein>
    <submittedName>
        <fullName evidence="2">Uncharacterized protein</fullName>
    </submittedName>
</protein>
<evidence type="ECO:0000313" key="2">
    <source>
        <dbReference type="EMBL" id="SDN75494.1"/>
    </source>
</evidence>
<evidence type="ECO:0000313" key="3">
    <source>
        <dbReference type="Proteomes" id="UP000199182"/>
    </source>
</evidence>
<dbReference type="EMBL" id="FNID01000031">
    <property type="protein sequence ID" value="SDN75494.1"/>
    <property type="molecule type" value="Genomic_DNA"/>
</dbReference>
<gene>
    <name evidence="2" type="ORF">SAMN05192585_1319</name>
</gene>
<proteinExistence type="predicted"/>
<dbReference type="AlphaFoldDB" id="A0A1H0DZ73"/>
<feature type="compositionally biased region" description="Polar residues" evidence="1">
    <location>
        <begin position="1"/>
        <end position="22"/>
    </location>
</feature>
<dbReference type="STRING" id="258515.SAMN05192585_1319"/>